<dbReference type="AlphaFoldDB" id="A0A502D1S0"/>
<dbReference type="Proteomes" id="UP000317722">
    <property type="component" value="Unassembled WGS sequence"/>
</dbReference>
<gene>
    <name evidence="1" type="ORF">EAH86_05860</name>
</gene>
<dbReference type="OrthoDB" id="9930980at2"/>
<name>A0A502D1S0_9MICO</name>
<accession>A0A502D1S0</accession>
<proteinExistence type="predicted"/>
<organism evidence="1 2">
    <name type="scientific">Pedococcus bigeumensis</name>
    <dbReference type="NCBI Taxonomy" id="433644"/>
    <lineage>
        <taxon>Bacteria</taxon>
        <taxon>Bacillati</taxon>
        <taxon>Actinomycetota</taxon>
        <taxon>Actinomycetes</taxon>
        <taxon>Micrococcales</taxon>
        <taxon>Intrasporangiaceae</taxon>
        <taxon>Pedococcus</taxon>
    </lineage>
</organism>
<dbReference type="EMBL" id="RCZM01000002">
    <property type="protein sequence ID" value="TPG17951.1"/>
    <property type="molecule type" value="Genomic_DNA"/>
</dbReference>
<evidence type="ECO:0000313" key="1">
    <source>
        <dbReference type="EMBL" id="TPG17951.1"/>
    </source>
</evidence>
<keyword evidence="2" id="KW-1185">Reference proteome</keyword>
<protein>
    <recommendedName>
        <fullName evidence="3">HTH cro/C1-type domain-containing protein</fullName>
    </recommendedName>
</protein>
<sequence length="133" mass="14730">MTNELGTVIEGRLGEKGWSISRFMLESGVSPDVIAGLIGPDQLSDMPDESTLVRFSEVLDLPYRQLVVAAGVACGLPKNQEGEPTFVLRFVTNEELLTELRRRLVRGRSHGDAQRRRLTHFALMQHALAVEAS</sequence>
<evidence type="ECO:0000313" key="2">
    <source>
        <dbReference type="Proteomes" id="UP000317722"/>
    </source>
</evidence>
<comment type="caution">
    <text evidence="1">The sequence shown here is derived from an EMBL/GenBank/DDBJ whole genome shotgun (WGS) entry which is preliminary data.</text>
</comment>
<reference evidence="1 2" key="1">
    <citation type="journal article" date="2019" name="Environ. Microbiol.">
        <title>Species interactions and distinct microbial communities in high Arctic permafrost affected cryosols are associated with the CH4 and CO2 gas fluxes.</title>
        <authorList>
            <person name="Altshuler I."/>
            <person name="Hamel J."/>
            <person name="Turney S."/>
            <person name="Magnuson E."/>
            <person name="Levesque R."/>
            <person name="Greer C."/>
            <person name="Whyte L.G."/>
        </authorList>
    </citation>
    <scope>NUCLEOTIDE SEQUENCE [LARGE SCALE GENOMIC DNA]</scope>
    <source>
        <strain evidence="1 2">S9.3A</strain>
    </source>
</reference>
<dbReference type="RefSeq" id="WP_140737717.1">
    <property type="nucleotide sequence ID" value="NZ_RCZM01000002.1"/>
</dbReference>
<evidence type="ECO:0008006" key="3">
    <source>
        <dbReference type="Google" id="ProtNLM"/>
    </source>
</evidence>